<dbReference type="Proteomes" id="UP000283260">
    <property type="component" value="Unassembled WGS sequence"/>
</dbReference>
<gene>
    <name evidence="1" type="ORF">BK661_10190</name>
</gene>
<protein>
    <submittedName>
        <fullName evidence="1">Uncharacterized protein</fullName>
    </submittedName>
</protein>
<reference evidence="1 2" key="1">
    <citation type="submission" date="2016-10" db="EMBL/GenBank/DDBJ databases">
        <title>Comparative genome analysis of multiple Pseudomonas spp. focuses on biocontrol and plant growth promoting traits.</title>
        <authorList>
            <person name="Tao X.-Y."/>
            <person name="Taylor C.G."/>
        </authorList>
    </citation>
    <scope>NUCLEOTIDE SEQUENCE [LARGE SCALE GENOMIC DNA]</scope>
    <source>
        <strain evidence="1 2">94G2</strain>
    </source>
</reference>
<evidence type="ECO:0000313" key="2">
    <source>
        <dbReference type="Proteomes" id="UP000283260"/>
    </source>
</evidence>
<evidence type="ECO:0000313" key="1">
    <source>
        <dbReference type="EMBL" id="RON34438.1"/>
    </source>
</evidence>
<proteinExistence type="predicted"/>
<accession>A0A423J9S1</accession>
<dbReference type="AlphaFoldDB" id="A0A423J9S1"/>
<sequence>MAPRKPPRTPRIATGFDKGYTCTNPDCESEDLDRDDDLDEHTWTCKACGESVLVEMSDEDGHTRYVRRCQAQHLEQDDFIYLDHELERAYRVKGSRKGEGKANGNKWQLGLENYTAIYVEPDRYINRV</sequence>
<name>A0A423J9S1_9PSED</name>
<organism evidence="1 2">
    <name type="scientific">Pseudomonas frederiksbergensis</name>
    <dbReference type="NCBI Taxonomy" id="104087"/>
    <lineage>
        <taxon>Bacteria</taxon>
        <taxon>Pseudomonadati</taxon>
        <taxon>Pseudomonadota</taxon>
        <taxon>Gammaproteobacteria</taxon>
        <taxon>Pseudomonadales</taxon>
        <taxon>Pseudomonadaceae</taxon>
        <taxon>Pseudomonas</taxon>
    </lineage>
</organism>
<comment type="caution">
    <text evidence="1">The sequence shown here is derived from an EMBL/GenBank/DDBJ whole genome shotgun (WGS) entry which is preliminary data.</text>
</comment>
<dbReference type="EMBL" id="MOBL01000007">
    <property type="protein sequence ID" value="RON34438.1"/>
    <property type="molecule type" value="Genomic_DNA"/>
</dbReference>
<dbReference type="RefSeq" id="WP_123496326.1">
    <property type="nucleotide sequence ID" value="NZ_MOBL01000007.1"/>
</dbReference>